<reference evidence="1" key="1">
    <citation type="journal article" date="2023" name="Science">
        <title>Genome structures resolve the early diversification of teleost fishes.</title>
        <authorList>
            <person name="Parey E."/>
            <person name="Louis A."/>
            <person name="Montfort J."/>
            <person name="Bouchez O."/>
            <person name="Roques C."/>
            <person name="Iampietro C."/>
            <person name="Lluch J."/>
            <person name="Castinel A."/>
            <person name="Donnadieu C."/>
            <person name="Desvignes T."/>
            <person name="Floi Bucao C."/>
            <person name="Jouanno E."/>
            <person name="Wen M."/>
            <person name="Mejri S."/>
            <person name="Dirks R."/>
            <person name="Jansen H."/>
            <person name="Henkel C."/>
            <person name="Chen W.J."/>
            <person name="Zahm M."/>
            <person name="Cabau C."/>
            <person name="Klopp C."/>
            <person name="Thompson A.W."/>
            <person name="Robinson-Rechavi M."/>
            <person name="Braasch I."/>
            <person name="Lecointre G."/>
            <person name="Bobe J."/>
            <person name="Postlethwait J.H."/>
            <person name="Berthelot C."/>
            <person name="Roest Crollius H."/>
            <person name="Guiguen Y."/>
        </authorList>
    </citation>
    <scope>NUCLEOTIDE SEQUENCE</scope>
    <source>
        <strain evidence="1">WJC10195</strain>
    </source>
</reference>
<dbReference type="EMBL" id="JAINUF010000034">
    <property type="protein sequence ID" value="KAJ8332163.1"/>
    <property type="molecule type" value="Genomic_DNA"/>
</dbReference>
<accession>A0A9Q1E4N5</accession>
<proteinExistence type="predicted"/>
<dbReference type="InterPro" id="IPR043129">
    <property type="entry name" value="ATPase_NBD"/>
</dbReference>
<dbReference type="Proteomes" id="UP001152622">
    <property type="component" value="Unassembled WGS sequence"/>
</dbReference>
<protein>
    <submittedName>
        <fullName evidence="1">Uncharacterized protein</fullName>
    </submittedName>
</protein>
<dbReference type="SUPFAM" id="SSF53067">
    <property type="entry name" value="Actin-like ATPase domain"/>
    <property type="match status" value="1"/>
</dbReference>
<dbReference type="PANTHER" id="PTHR12862:SF0">
    <property type="entry name" value="N-ACETYL-D-GLUCOSAMINE KINASE"/>
    <property type="match status" value="1"/>
</dbReference>
<organism evidence="1 2">
    <name type="scientific">Synaphobranchus kaupii</name>
    <name type="common">Kaup's arrowtooth eel</name>
    <dbReference type="NCBI Taxonomy" id="118154"/>
    <lineage>
        <taxon>Eukaryota</taxon>
        <taxon>Metazoa</taxon>
        <taxon>Chordata</taxon>
        <taxon>Craniata</taxon>
        <taxon>Vertebrata</taxon>
        <taxon>Euteleostomi</taxon>
        <taxon>Actinopterygii</taxon>
        <taxon>Neopterygii</taxon>
        <taxon>Teleostei</taxon>
        <taxon>Anguilliformes</taxon>
        <taxon>Synaphobranchidae</taxon>
        <taxon>Synaphobranchus</taxon>
    </lineage>
</organism>
<dbReference type="PANTHER" id="PTHR12862">
    <property type="entry name" value="BADF TYPE ATPASE DOMAIN-CONTAINING PROTEIN"/>
    <property type="match status" value="1"/>
</dbReference>
<dbReference type="GO" id="GO:0045127">
    <property type="term" value="F:N-acetylglucosamine kinase activity"/>
    <property type="evidence" value="ECO:0007669"/>
    <property type="project" value="InterPro"/>
</dbReference>
<evidence type="ECO:0000313" key="2">
    <source>
        <dbReference type="Proteomes" id="UP001152622"/>
    </source>
</evidence>
<keyword evidence="2" id="KW-1185">Reference proteome</keyword>
<dbReference type="AlphaFoldDB" id="A0A9Q1E4N5"/>
<comment type="caution">
    <text evidence="1">The sequence shown here is derived from an EMBL/GenBank/DDBJ whole genome shotgun (WGS) entry which is preliminary data.</text>
</comment>
<gene>
    <name evidence="1" type="ORF">SKAU_G00428430</name>
</gene>
<dbReference type="OrthoDB" id="311172at2759"/>
<dbReference type="InterPro" id="IPR039758">
    <property type="entry name" value="NAGK-like"/>
</dbReference>
<evidence type="ECO:0000313" key="1">
    <source>
        <dbReference type="EMBL" id="KAJ8332163.1"/>
    </source>
</evidence>
<sequence>MSEVICGYRLVILPPYHQGSRKYSQKVSTDHCRHCCAYYDCSSSSLSCSRFIMPGFYPLWFLQASGRMGLLPHFYRNFQKSHFAGFCRKLAEGATAGDALCQHLFSKAGAVLAQHVVAVLPKAHQDMFLGERGVPILCVGSVWKSWELLKSGFTDVLGQAAGGHFSGYSLLTLQQSSALGGASLGAKSTGTTLPLDYAANAHVFYKCSFAGQ</sequence>
<name>A0A9Q1E4N5_SYNKA</name>
<dbReference type="Gene3D" id="3.30.420.40">
    <property type="match status" value="1"/>
</dbReference>